<keyword evidence="8 10" id="KW-0175">Coiled coil</keyword>
<feature type="region of interest" description="Disordered" evidence="11">
    <location>
        <begin position="361"/>
        <end position="399"/>
    </location>
</feature>
<reference evidence="13" key="1">
    <citation type="submission" date="2022-01" db="UniProtKB">
        <authorList>
            <consortium name="EnsemblMetazoa"/>
        </authorList>
    </citation>
    <scope>IDENTIFICATION</scope>
</reference>
<dbReference type="EnsemblMetazoa" id="XM_024228595.1">
    <property type="protein sequence ID" value="XP_024084363.1"/>
    <property type="gene ID" value="LOC106669581"/>
</dbReference>
<evidence type="ECO:0000313" key="14">
    <source>
        <dbReference type="Proteomes" id="UP000494040"/>
    </source>
</evidence>
<evidence type="ECO:0000313" key="13">
    <source>
        <dbReference type="EnsemblMetazoa" id="XP_024084363.1"/>
    </source>
</evidence>
<dbReference type="InterPro" id="IPR049431">
    <property type="entry name" value="UVSSA_C"/>
</dbReference>
<evidence type="ECO:0000256" key="7">
    <source>
        <dbReference type="ARBA" id="ARBA00022833"/>
    </source>
</evidence>
<keyword evidence="5" id="KW-0227">DNA damage</keyword>
<protein>
    <recommendedName>
        <fullName evidence="12">UV-stimulated scaffold protein A C-terminal domain-containing protein</fullName>
    </recommendedName>
</protein>
<dbReference type="InterPro" id="IPR049408">
    <property type="entry name" value="UVSSA_N_a-solenoid_rpt"/>
</dbReference>
<dbReference type="AlphaFoldDB" id="A0A8I6TKS0"/>
<accession>A0A8I6TKS0</accession>
<feature type="compositionally biased region" description="Basic and acidic residues" evidence="11">
    <location>
        <begin position="362"/>
        <end position="374"/>
    </location>
</feature>
<keyword evidence="3" id="KW-0158">Chromosome</keyword>
<comment type="similarity">
    <text evidence="2">Belongs to the UVSSA family.</text>
</comment>
<dbReference type="OrthoDB" id="5594015at2759"/>
<evidence type="ECO:0000256" key="9">
    <source>
        <dbReference type="ARBA" id="ARBA00023204"/>
    </source>
</evidence>
<evidence type="ECO:0000256" key="8">
    <source>
        <dbReference type="ARBA" id="ARBA00023054"/>
    </source>
</evidence>
<proteinExistence type="inferred from homology"/>
<feature type="compositionally biased region" description="Acidic residues" evidence="11">
    <location>
        <begin position="322"/>
        <end position="336"/>
    </location>
</feature>
<name>A0A8I6TKS0_CIMLE</name>
<dbReference type="GO" id="GO:0000993">
    <property type="term" value="F:RNA polymerase II complex binding"/>
    <property type="evidence" value="ECO:0007669"/>
    <property type="project" value="TreeGrafter"/>
</dbReference>
<organism evidence="13 14">
    <name type="scientific">Cimex lectularius</name>
    <name type="common">Bed bug</name>
    <name type="synonym">Acanthia lectularia</name>
    <dbReference type="NCBI Taxonomy" id="79782"/>
    <lineage>
        <taxon>Eukaryota</taxon>
        <taxon>Metazoa</taxon>
        <taxon>Ecdysozoa</taxon>
        <taxon>Arthropoda</taxon>
        <taxon>Hexapoda</taxon>
        <taxon>Insecta</taxon>
        <taxon>Pterygota</taxon>
        <taxon>Neoptera</taxon>
        <taxon>Paraneoptera</taxon>
        <taxon>Hemiptera</taxon>
        <taxon>Heteroptera</taxon>
        <taxon>Panheteroptera</taxon>
        <taxon>Cimicomorpha</taxon>
        <taxon>Cimicidae</taxon>
        <taxon>Cimex</taxon>
    </lineage>
</organism>
<feature type="coiled-coil region" evidence="10">
    <location>
        <begin position="171"/>
        <end position="198"/>
    </location>
</feature>
<keyword evidence="4" id="KW-0479">Metal-binding</keyword>
<evidence type="ECO:0000256" key="3">
    <source>
        <dbReference type="ARBA" id="ARBA00022454"/>
    </source>
</evidence>
<dbReference type="InterPro" id="IPR018610">
    <property type="entry name" value="UVSSA"/>
</dbReference>
<feature type="region of interest" description="Disordered" evidence="11">
    <location>
        <begin position="322"/>
        <end position="346"/>
    </location>
</feature>
<dbReference type="Pfam" id="PF09740">
    <property type="entry name" value="DUF2043"/>
    <property type="match status" value="1"/>
</dbReference>
<evidence type="ECO:0000259" key="12">
    <source>
        <dbReference type="Pfam" id="PF09740"/>
    </source>
</evidence>
<dbReference type="Proteomes" id="UP000494040">
    <property type="component" value="Unassembled WGS sequence"/>
</dbReference>
<dbReference type="OMA" id="EEHAEMR"/>
<keyword evidence="7" id="KW-0862">Zinc</keyword>
<evidence type="ECO:0000256" key="4">
    <source>
        <dbReference type="ARBA" id="ARBA00022723"/>
    </source>
</evidence>
<feature type="domain" description="UV-stimulated scaffold protein A C-terminal" evidence="12">
    <location>
        <begin position="406"/>
        <end position="511"/>
    </location>
</feature>
<dbReference type="GO" id="GO:0009411">
    <property type="term" value="P:response to UV"/>
    <property type="evidence" value="ECO:0007669"/>
    <property type="project" value="InterPro"/>
</dbReference>
<keyword evidence="9" id="KW-0234">DNA repair</keyword>
<keyword evidence="6" id="KW-0863">Zinc-finger</keyword>
<dbReference type="PANTHER" id="PTHR28670:SF1">
    <property type="entry name" value="UV-STIMULATED SCAFFOLD PROTEIN A"/>
    <property type="match status" value="1"/>
</dbReference>
<dbReference type="GO" id="GO:0008270">
    <property type="term" value="F:zinc ion binding"/>
    <property type="evidence" value="ECO:0007669"/>
    <property type="project" value="UniProtKB-KW"/>
</dbReference>
<comment type="subcellular location">
    <subcellularLocation>
        <location evidence="1">Chromosome</location>
    </subcellularLocation>
</comment>
<dbReference type="Pfam" id="PF20867">
    <property type="entry name" value="UVSSA_N"/>
    <property type="match status" value="1"/>
</dbReference>
<evidence type="ECO:0000256" key="11">
    <source>
        <dbReference type="SAM" id="MobiDB-lite"/>
    </source>
</evidence>
<dbReference type="GO" id="GO:0006283">
    <property type="term" value="P:transcription-coupled nucleotide-excision repair"/>
    <property type="evidence" value="ECO:0007669"/>
    <property type="project" value="TreeGrafter"/>
</dbReference>
<evidence type="ECO:0000256" key="5">
    <source>
        <dbReference type="ARBA" id="ARBA00022763"/>
    </source>
</evidence>
<dbReference type="PANTHER" id="PTHR28670">
    <property type="entry name" value="UV-STIMULATED SCAFFOLD PROTEIN A"/>
    <property type="match status" value="1"/>
</dbReference>
<feature type="compositionally biased region" description="Polar residues" evidence="11">
    <location>
        <begin position="375"/>
        <end position="387"/>
    </location>
</feature>
<evidence type="ECO:0000256" key="1">
    <source>
        <dbReference type="ARBA" id="ARBA00004286"/>
    </source>
</evidence>
<dbReference type="GeneID" id="106669581"/>
<evidence type="ECO:0000256" key="10">
    <source>
        <dbReference type="SAM" id="Coils"/>
    </source>
</evidence>
<sequence length="619" mass="71348">MEKAEQLKKLVESLTHSGKSTLDKRKLKIILDTCSSVDRCLVKVAYDKLSDDLKEEHSEVKLSSIQLINELFIKFEDFRHMVVDNIRDFFTHGSGVGREKPMPPPAKAAKEARKLCFTVIHEWCQKYRADHPILKSVLHHLECAHNVDFTIFEIVDPKEKEERLKREKKMMLINKEMLKKVNNEVEEMKEEINSTLTSLQSCFSLLLPAPDEFSDDRKTEEVEFDDLRLYGMVNQCGITIELTVDQKVKVKMDDDNRTILEAAKDSYVLIKNRFLPKTITWVELLQKTKGDKSMIKEAERQKEILEGAIRKYNTLEIVNEIEEPMDSDSSDNDFEEVVPTKPDKKIKQNEEMSFFSRILQSTEEKSKKQQDKPVKSTSENLNASSRPSLPEGSETKSRKSELLKIAPKLPFDIDLYHWEDENLQAPKILPVNLDASSIWTSPLTNLSDMEVPGGSEALRSRVIEFSGKFEPVTRACKAPLPSGRLCPRYDRVKCPLHGIIVDRDDDGNIINDEDRVKVEKASQKPRVPDWQDPVLLAELKAKTGIDLEMPKKGQRRKKNPKHPGLTDIHKKVETPMKRIAKKIFNKKAVKRVASTLDRIDYSRHRDKFGDQFNYVHDKL</sequence>
<evidence type="ECO:0000256" key="6">
    <source>
        <dbReference type="ARBA" id="ARBA00022771"/>
    </source>
</evidence>
<dbReference type="GO" id="GO:0005694">
    <property type="term" value="C:chromosome"/>
    <property type="evidence" value="ECO:0007669"/>
    <property type="project" value="UniProtKB-SubCell"/>
</dbReference>
<evidence type="ECO:0000256" key="2">
    <source>
        <dbReference type="ARBA" id="ARBA00009240"/>
    </source>
</evidence>
<dbReference type="RefSeq" id="XP_024084363.1">
    <property type="nucleotide sequence ID" value="XM_024228595.1"/>
</dbReference>
<keyword evidence="14" id="KW-1185">Reference proteome</keyword>